<reference evidence="2" key="1">
    <citation type="submission" date="2018-02" db="EMBL/GenBank/DDBJ databases">
        <title>Rhizophora mucronata_Transcriptome.</title>
        <authorList>
            <person name="Meera S.P."/>
            <person name="Sreeshan A."/>
            <person name="Augustine A."/>
        </authorList>
    </citation>
    <scope>NUCLEOTIDE SEQUENCE</scope>
    <source>
        <tissue evidence="2">Leaf</tissue>
    </source>
</reference>
<feature type="compositionally biased region" description="Polar residues" evidence="1">
    <location>
        <begin position="25"/>
        <end position="40"/>
    </location>
</feature>
<feature type="region of interest" description="Disordered" evidence="1">
    <location>
        <begin position="25"/>
        <end position="49"/>
    </location>
</feature>
<evidence type="ECO:0000256" key="1">
    <source>
        <dbReference type="SAM" id="MobiDB-lite"/>
    </source>
</evidence>
<evidence type="ECO:0000313" key="2">
    <source>
        <dbReference type="EMBL" id="MBX68352.1"/>
    </source>
</evidence>
<protein>
    <submittedName>
        <fullName evidence="2">Uncharacterized protein</fullName>
    </submittedName>
</protein>
<name>A0A2P2QMV8_RHIMU</name>
<sequence length="49" mass="5342">MSCSPNKTLFLFKLSNVMRPLSQSISKRNPLHSSPINPSAPSLAIMDGK</sequence>
<dbReference type="AlphaFoldDB" id="A0A2P2QMV8"/>
<proteinExistence type="predicted"/>
<organism evidence="2">
    <name type="scientific">Rhizophora mucronata</name>
    <name type="common">Asiatic mangrove</name>
    <dbReference type="NCBI Taxonomy" id="61149"/>
    <lineage>
        <taxon>Eukaryota</taxon>
        <taxon>Viridiplantae</taxon>
        <taxon>Streptophyta</taxon>
        <taxon>Embryophyta</taxon>
        <taxon>Tracheophyta</taxon>
        <taxon>Spermatophyta</taxon>
        <taxon>Magnoliopsida</taxon>
        <taxon>eudicotyledons</taxon>
        <taxon>Gunneridae</taxon>
        <taxon>Pentapetalae</taxon>
        <taxon>rosids</taxon>
        <taxon>fabids</taxon>
        <taxon>Malpighiales</taxon>
        <taxon>Rhizophoraceae</taxon>
        <taxon>Rhizophora</taxon>
    </lineage>
</organism>
<accession>A0A2P2QMV8</accession>
<dbReference type="EMBL" id="GGEC01087868">
    <property type="protein sequence ID" value="MBX68352.1"/>
    <property type="molecule type" value="Transcribed_RNA"/>
</dbReference>